<accession>A0A0G4H1P3</accession>
<evidence type="ECO:0000313" key="2">
    <source>
        <dbReference type="Proteomes" id="UP000041254"/>
    </source>
</evidence>
<organism evidence="1 2">
    <name type="scientific">Vitrella brassicaformis (strain CCMP3155)</name>
    <dbReference type="NCBI Taxonomy" id="1169540"/>
    <lineage>
        <taxon>Eukaryota</taxon>
        <taxon>Sar</taxon>
        <taxon>Alveolata</taxon>
        <taxon>Colpodellida</taxon>
        <taxon>Vitrellaceae</taxon>
        <taxon>Vitrella</taxon>
    </lineage>
</organism>
<dbReference type="AlphaFoldDB" id="A0A0G4H1P3"/>
<dbReference type="VEuPathDB" id="CryptoDB:Vbra_23091"/>
<protein>
    <submittedName>
        <fullName evidence="1">Uncharacterized protein</fullName>
    </submittedName>
</protein>
<dbReference type="Proteomes" id="UP000041254">
    <property type="component" value="Unassembled WGS sequence"/>
</dbReference>
<proteinExistence type="predicted"/>
<reference evidence="1 2" key="1">
    <citation type="submission" date="2014-11" db="EMBL/GenBank/DDBJ databases">
        <authorList>
            <person name="Zhu J."/>
            <person name="Qi W."/>
            <person name="Song R."/>
        </authorList>
    </citation>
    <scope>NUCLEOTIDE SEQUENCE [LARGE SCALE GENOMIC DNA]</scope>
</reference>
<evidence type="ECO:0000313" key="1">
    <source>
        <dbReference type="EMBL" id="CEM37520.1"/>
    </source>
</evidence>
<dbReference type="EMBL" id="CDMY01000945">
    <property type="protein sequence ID" value="CEM37520.1"/>
    <property type="molecule type" value="Genomic_DNA"/>
</dbReference>
<keyword evidence="2" id="KW-1185">Reference proteome</keyword>
<gene>
    <name evidence="1" type="ORF">Vbra_23091</name>
</gene>
<sequence length="712" mass="80426">MSDQISLDNSVDGIVSALVDFLFWMPAEGFQDFMRRLWTVYQERHAGRLVSTSTRLKALEAGFNKLAVLYADHTWQVPWSVWKSVTLATKSSQKKTQVFRNILTGRFDHQRRRWFRDFTRPSIVPSEKVVRGEMDSLLKIVVKDEQAVGAADMGDDEAHRQLGRLPDPNTLEFYVPPKEKGKSFGNTWVDPADMFFRLFTDHPAILSECLGITLPKRPRGSREPPTIDLDACFSGDGSIFARSRHNAQAVTLAIRLLPSEVSREKPEPQFSANSFEAVFPCLLVYGSEKWESLLPYKARLNSALRRMKEGVELTINGRTYRLRFHFCATSDQKFHSIQMGHVGPSGNFGCQFCFTHKDHYNSELLALHYLGSPIDPIAAVARPPTRTVAAMKQRAAISESNNAATVNPAGATANPRADLLEFVDDDLFDEMDPAAMAREAAENKAILGETTLVLELLNGRLHARDIKRWVDDMVSFMELFEQLDESRTSSFHVLLESYAWVWPFLLRSCKSTEKQQALFRTAIWQIRMAAVESRKPIGVSSNMNAHESMNHQLHEIFERQTMKGGGTSDKTTLPVAAISQSASRLLLASKGRIEQWVFCNAASKKSTRMLPQDEYDKPLPRLRRFVIERRSRNPQGVHQGGMTEPTAEWWAERLDTARQLYERGDFSRSRQELEQRAADQAAAKAKAKAMAKIKTKAKAKAKVKGAKGATDR</sequence>
<dbReference type="InParanoid" id="A0A0G4H1P3"/>
<name>A0A0G4H1P3_VITBC</name>